<sequence length="66" mass="7196">MRAQLERTIFTVMRDGDAWVVEHGGAHFGRTIDKEVAKAFAHKRAREMSDAGGAVAVHVTGEGGFR</sequence>
<proteinExistence type="predicted"/>
<organism evidence="1 2">
    <name type="scientific">Phenylobacterium montanum</name>
    <dbReference type="NCBI Taxonomy" id="2823693"/>
    <lineage>
        <taxon>Bacteria</taxon>
        <taxon>Pseudomonadati</taxon>
        <taxon>Pseudomonadota</taxon>
        <taxon>Alphaproteobacteria</taxon>
        <taxon>Caulobacterales</taxon>
        <taxon>Caulobacteraceae</taxon>
        <taxon>Phenylobacterium</taxon>
    </lineage>
</organism>
<gene>
    <name evidence="1" type="ORF">KCG34_08525</name>
</gene>
<dbReference type="RefSeq" id="WP_211939944.1">
    <property type="nucleotide sequence ID" value="NZ_CP073078.1"/>
</dbReference>
<evidence type="ECO:0000313" key="1">
    <source>
        <dbReference type="EMBL" id="QUD89893.1"/>
    </source>
</evidence>
<protein>
    <recommendedName>
        <fullName evidence="3">DUF2188 domain-containing protein</fullName>
    </recommendedName>
</protein>
<dbReference type="EMBL" id="CP073078">
    <property type="protein sequence ID" value="QUD89893.1"/>
    <property type="molecule type" value="Genomic_DNA"/>
</dbReference>
<dbReference type="AlphaFoldDB" id="A0A975G2F0"/>
<evidence type="ECO:0008006" key="3">
    <source>
        <dbReference type="Google" id="ProtNLM"/>
    </source>
</evidence>
<dbReference type="Proteomes" id="UP000676409">
    <property type="component" value="Chromosome"/>
</dbReference>
<dbReference type="KEGG" id="caul:KCG34_08525"/>
<accession>A0A975G2F0</accession>
<keyword evidence="2" id="KW-1185">Reference proteome</keyword>
<evidence type="ECO:0000313" key="2">
    <source>
        <dbReference type="Proteomes" id="UP000676409"/>
    </source>
</evidence>
<reference evidence="1" key="1">
    <citation type="submission" date="2021-04" db="EMBL/GenBank/DDBJ databases">
        <title>The complete genome sequence of Caulobacter sp. S6.</title>
        <authorList>
            <person name="Tang Y."/>
            <person name="Ouyang W."/>
            <person name="Liu Q."/>
            <person name="Huang B."/>
            <person name="Guo Z."/>
            <person name="Lei P."/>
        </authorList>
    </citation>
    <scope>NUCLEOTIDE SEQUENCE</scope>
    <source>
        <strain evidence="1">S6</strain>
    </source>
</reference>
<name>A0A975G2F0_9CAUL</name>